<dbReference type="InterPro" id="IPR043977">
    <property type="entry name" value="DUF5759"/>
</dbReference>
<accession>A0A6C0JFR4</accession>
<protein>
    <submittedName>
        <fullName evidence="1">Uncharacterized protein</fullName>
    </submittedName>
</protein>
<reference evidence="1" key="1">
    <citation type="journal article" date="2020" name="Nature">
        <title>Giant virus diversity and host interactions through global metagenomics.</title>
        <authorList>
            <person name="Schulz F."/>
            <person name="Roux S."/>
            <person name="Paez-Espino D."/>
            <person name="Jungbluth S."/>
            <person name="Walsh D.A."/>
            <person name="Denef V.J."/>
            <person name="McMahon K.D."/>
            <person name="Konstantinidis K.T."/>
            <person name="Eloe-Fadrosh E.A."/>
            <person name="Kyrpides N.C."/>
            <person name="Woyke T."/>
        </authorList>
    </citation>
    <scope>NUCLEOTIDE SEQUENCE</scope>
    <source>
        <strain evidence="1">GVMAG-M-3300027206-1</strain>
    </source>
</reference>
<dbReference type="AlphaFoldDB" id="A0A6C0JFR4"/>
<organism evidence="1">
    <name type="scientific">viral metagenome</name>
    <dbReference type="NCBI Taxonomy" id="1070528"/>
    <lineage>
        <taxon>unclassified sequences</taxon>
        <taxon>metagenomes</taxon>
        <taxon>organismal metagenomes</taxon>
    </lineage>
</organism>
<sequence>MISINDVTKIDEKRKQIKKETYKRIYEQFSRKIKQSVELGHKQVFLTVPTFVIGCPTFDRSAAARYVARQFTLGGFDVRVLSEYDIYVSWIIPKKVKVKNESDEPDFPDLMNLKKMADKYRRSA</sequence>
<name>A0A6C0JFR4_9ZZZZ</name>
<dbReference type="EMBL" id="MN740385">
    <property type="protein sequence ID" value="QHU03690.1"/>
    <property type="molecule type" value="Genomic_DNA"/>
</dbReference>
<evidence type="ECO:0000313" key="1">
    <source>
        <dbReference type="EMBL" id="QHU03690.1"/>
    </source>
</evidence>
<dbReference type="Pfam" id="PF19063">
    <property type="entry name" value="DUF5759"/>
    <property type="match status" value="1"/>
</dbReference>
<proteinExistence type="predicted"/>